<dbReference type="AlphaFoldDB" id="A0A517ZY80"/>
<dbReference type="InterPro" id="IPR036890">
    <property type="entry name" value="HATPase_C_sf"/>
</dbReference>
<feature type="domain" description="Histidine kinase/HSP90-like ATPase" evidence="2">
    <location>
        <begin position="36"/>
        <end position="150"/>
    </location>
</feature>
<dbReference type="Gene3D" id="3.30.565.10">
    <property type="entry name" value="Histidine kinase-like ATPase, C-terminal domain"/>
    <property type="match status" value="1"/>
</dbReference>
<keyword evidence="1" id="KW-0723">Serine/threonine-protein kinase</keyword>
<evidence type="ECO:0000256" key="1">
    <source>
        <dbReference type="ARBA" id="ARBA00022527"/>
    </source>
</evidence>
<evidence type="ECO:0000259" key="2">
    <source>
        <dbReference type="Pfam" id="PF13581"/>
    </source>
</evidence>
<dbReference type="RefSeq" id="WP_145380254.1">
    <property type="nucleotide sequence ID" value="NZ_CAXBED010000340.1"/>
</dbReference>
<name>A0A517ZY80_9PLAN</name>
<organism evidence="3 4">
    <name type="scientific">Symmachiella dynata</name>
    <dbReference type="NCBI Taxonomy" id="2527995"/>
    <lineage>
        <taxon>Bacteria</taxon>
        <taxon>Pseudomonadati</taxon>
        <taxon>Planctomycetota</taxon>
        <taxon>Planctomycetia</taxon>
        <taxon>Planctomycetales</taxon>
        <taxon>Planctomycetaceae</taxon>
        <taxon>Symmachiella</taxon>
    </lineage>
</organism>
<dbReference type="InterPro" id="IPR003594">
    <property type="entry name" value="HATPase_dom"/>
</dbReference>
<dbReference type="GO" id="GO:0004674">
    <property type="term" value="F:protein serine/threonine kinase activity"/>
    <property type="evidence" value="ECO:0007669"/>
    <property type="project" value="UniProtKB-KW"/>
</dbReference>
<gene>
    <name evidence="3" type="primary">rsbW</name>
    <name evidence="3" type="ORF">Mal52_59650</name>
</gene>
<sequence>MTLRSTPSRRIANVYGAPEKPLVAHAKLAVSSDLSELARVREFVRHVCRELDGHALDEPSTTAVQLAATEAASNIMRHAYRGETGRRIDVSGEVLDDRVRIAFAHDGDLFEPEETAEVAEPDVDATTRGGLGMYIMQEFLDEVVHAEDAAQRSSTTLIKNRQR</sequence>
<keyword evidence="3" id="KW-0418">Kinase</keyword>
<dbReference type="InterPro" id="IPR050267">
    <property type="entry name" value="Anti-sigma-factor_SerPK"/>
</dbReference>
<keyword evidence="4" id="KW-1185">Reference proteome</keyword>
<dbReference type="OrthoDB" id="163538at2"/>
<proteinExistence type="predicted"/>
<evidence type="ECO:0000313" key="4">
    <source>
        <dbReference type="Proteomes" id="UP000319383"/>
    </source>
</evidence>
<dbReference type="KEGG" id="sdyn:Mal52_59650"/>
<reference evidence="3 4" key="1">
    <citation type="submission" date="2019-02" db="EMBL/GenBank/DDBJ databases">
        <title>Deep-cultivation of Planctomycetes and their phenomic and genomic characterization uncovers novel biology.</title>
        <authorList>
            <person name="Wiegand S."/>
            <person name="Jogler M."/>
            <person name="Boedeker C."/>
            <person name="Pinto D."/>
            <person name="Vollmers J."/>
            <person name="Rivas-Marin E."/>
            <person name="Kohn T."/>
            <person name="Peeters S.H."/>
            <person name="Heuer A."/>
            <person name="Rast P."/>
            <person name="Oberbeckmann S."/>
            <person name="Bunk B."/>
            <person name="Jeske O."/>
            <person name="Meyerdierks A."/>
            <person name="Storesund J.E."/>
            <person name="Kallscheuer N."/>
            <person name="Luecker S."/>
            <person name="Lage O.M."/>
            <person name="Pohl T."/>
            <person name="Merkel B.J."/>
            <person name="Hornburger P."/>
            <person name="Mueller R.-W."/>
            <person name="Bruemmer F."/>
            <person name="Labrenz M."/>
            <person name="Spormann A.M."/>
            <person name="Op den Camp H."/>
            <person name="Overmann J."/>
            <person name="Amann R."/>
            <person name="Jetten M.S.M."/>
            <person name="Mascher T."/>
            <person name="Medema M.H."/>
            <person name="Devos D.P."/>
            <person name="Kaster A.-K."/>
            <person name="Ovreas L."/>
            <person name="Rohde M."/>
            <person name="Galperin M.Y."/>
            <person name="Jogler C."/>
        </authorList>
    </citation>
    <scope>NUCLEOTIDE SEQUENCE [LARGE SCALE GENOMIC DNA]</scope>
    <source>
        <strain evidence="3 4">Mal52</strain>
    </source>
</reference>
<protein>
    <submittedName>
        <fullName evidence="3">Serine-protein kinase RsbW</fullName>
        <ecNumber evidence="3">2.7.11.1</ecNumber>
    </submittedName>
</protein>
<dbReference type="Proteomes" id="UP000319383">
    <property type="component" value="Chromosome"/>
</dbReference>
<accession>A0A517ZY80</accession>
<dbReference type="EMBL" id="CP036276">
    <property type="protein sequence ID" value="QDU47434.1"/>
    <property type="molecule type" value="Genomic_DNA"/>
</dbReference>
<dbReference type="CDD" id="cd16936">
    <property type="entry name" value="HATPase_RsbW-like"/>
    <property type="match status" value="1"/>
</dbReference>
<dbReference type="PANTHER" id="PTHR35526">
    <property type="entry name" value="ANTI-SIGMA-F FACTOR RSBW-RELATED"/>
    <property type="match status" value="1"/>
</dbReference>
<dbReference type="SUPFAM" id="SSF55874">
    <property type="entry name" value="ATPase domain of HSP90 chaperone/DNA topoisomerase II/histidine kinase"/>
    <property type="match status" value="1"/>
</dbReference>
<evidence type="ECO:0000313" key="3">
    <source>
        <dbReference type="EMBL" id="QDU47434.1"/>
    </source>
</evidence>
<dbReference type="Pfam" id="PF13581">
    <property type="entry name" value="HATPase_c_2"/>
    <property type="match status" value="1"/>
</dbReference>
<keyword evidence="3" id="KW-0808">Transferase</keyword>
<dbReference type="PANTHER" id="PTHR35526:SF3">
    <property type="entry name" value="ANTI-SIGMA-F FACTOR RSBW"/>
    <property type="match status" value="1"/>
</dbReference>
<dbReference type="EC" id="2.7.11.1" evidence="3"/>